<accession>A0AA40ESS0</accession>
<name>A0AA40ESS0_9PEZI</name>
<dbReference type="InterPro" id="IPR010730">
    <property type="entry name" value="HET"/>
</dbReference>
<dbReference type="EMBL" id="JAUKTV010000002">
    <property type="protein sequence ID" value="KAK0744821.1"/>
    <property type="molecule type" value="Genomic_DNA"/>
</dbReference>
<dbReference type="AlphaFoldDB" id="A0AA40ESS0"/>
<protein>
    <submittedName>
        <fullName evidence="3">Heterokaryon incompatibility protein-domain-containing protein</fullName>
    </submittedName>
</protein>
<dbReference type="PANTHER" id="PTHR24148">
    <property type="entry name" value="ANKYRIN REPEAT DOMAIN-CONTAINING PROTEIN 39 HOMOLOG-RELATED"/>
    <property type="match status" value="1"/>
</dbReference>
<feature type="region of interest" description="Disordered" evidence="1">
    <location>
        <begin position="56"/>
        <end position="97"/>
    </location>
</feature>
<organism evidence="3 4">
    <name type="scientific">Apiosordaria backusii</name>
    <dbReference type="NCBI Taxonomy" id="314023"/>
    <lineage>
        <taxon>Eukaryota</taxon>
        <taxon>Fungi</taxon>
        <taxon>Dikarya</taxon>
        <taxon>Ascomycota</taxon>
        <taxon>Pezizomycotina</taxon>
        <taxon>Sordariomycetes</taxon>
        <taxon>Sordariomycetidae</taxon>
        <taxon>Sordariales</taxon>
        <taxon>Lasiosphaeriaceae</taxon>
        <taxon>Apiosordaria</taxon>
    </lineage>
</organism>
<gene>
    <name evidence="3" type="ORF">B0T21DRAFT_344958</name>
</gene>
<dbReference type="Pfam" id="PF06985">
    <property type="entry name" value="HET"/>
    <property type="match status" value="1"/>
</dbReference>
<feature type="domain" description="Heterokaryon incompatibility" evidence="2">
    <location>
        <begin position="243"/>
        <end position="321"/>
    </location>
</feature>
<evidence type="ECO:0000313" key="4">
    <source>
        <dbReference type="Proteomes" id="UP001172159"/>
    </source>
</evidence>
<dbReference type="PANTHER" id="PTHR24148:SF73">
    <property type="entry name" value="HET DOMAIN PROTEIN (AFU_ORTHOLOGUE AFUA_8G01020)"/>
    <property type="match status" value="1"/>
</dbReference>
<dbReference type="Proteomes" id="UP001172159">
    <property type="component" value="Unassembled WGS sequence"/>
</dbReference>
<evidence type="ECO:0000313" key="3">
    <source>
        <dbReference type="EMBL" id="KAK0744821.1"/>
    </source>
</evidence>
<reference evidence="3" key="1">
    <citation type="submission" date="2023-06" db="EMBL/GenBank/DDBJ databases">
        <title>Genome-scale phylogeny and comparative genomics of the fungal order Sordariales.</title>
        <authorList>
            <consortium name="Lawrence Berkeley National Laboratory"/>
            <person name="Hensen N."/>
            <person name="Bonometti L."/>
            <person name="Westerberg I."/>
            <person name="Brannstrom I.O."/>
            <person name="Guillou S."/>
            <person name="Cros-Aarteil S."/>
            <person name="Calhoun S."/>
            <person name="Haridas S."/>
            <person name="Kuo A."/>
            <person name="Mondo S."/>
            <person name="Pangilinan J."/>
            <person name="Riley R."/>
            <person name="Labutti K."/>
            <person name="Andreopoulos B."/>
            <person name="Lipzen A."/>
            <person name="Chen C."/>
            <person name="Yanf M."/>
            <person name="Daum C."/>
            <person name="Ng V."/>
            <person name="Clum A."/>
            <person name="Steindorff A."/>
            <person name="Ohm R."/>
            <person name="Martin F."/>
            <person name="Silar P."/>
            <person name="Natvig D."/>
            <person name="Lalanne C."/>
            <person name="Gautier V."/>
            <person name="Ament-Velasquez S.L."/>
            <person name="Kruys A."/>
            <person name="Hutchinson M.I."/>
            <person name="Powell A.J."/>
            <person name="Barry K."/>
            <person name="Miller A.N."/>
            <person name="Grigoriev I.V."/>
            <person name="Debuchy R."/>
            <person name="Gladieux P."/>
            <person name="Thoren M.H."/>
            <person name="Johannesson H."/>
        </authorList>
    </citation>
    <scope>NUCLEOTIDE SEQUENCE</scope>
    <source>
        <strain evidence="3">CBS 540.89</strain>
    </source>
</reference>
<sequence>MSKRDLLFRYYYNYKEDLRKVYNKYTVPGSRPLTATPLSLGLDTGRPHRRTLVETMPTECKSKPPANEQHNEAHMQRAASQAPSDNESSTIRPCDHENLEHKSTVPSIIAAEPCSGLLSSTTAQTARLGTDAIAFNDHQLVKALRTSPPESTVNKAMGQPIQILSILKQHIVSFFLNLWNTALFSFKTDQAQTALQLAGTRAPLIYSPLTGREIRLITISDGDDETCISCTLSTVSLTDSPEFVALSYSWGDPKLKQPILVNGQPFDVTVNLELALQRLRRLHPNRGIWIDALCINQEDTTEKETQLPFMESIYSQASCVYSFDLFLRPWWTRTWTLQEILLARHAIFLIGNYTVEWEEMQSWISWFGLSVDELSEPGPWGMFSYKHFSAKYDPDAPFKFQKLNEAVNCAVRIAEDKGTYTSSNFGTLLMSTAAREVSDPRDKVYALLGLVSDAERAKIAVTYKIPRMEVYHQVIKSFWPTWPAWFYFDFFHFFRLADADSNSTVPSWVFDFSSSWHGPAPLIPFVTANTRWIGPHQESLQLSLDGRVLNMLVTPLCEIQHQHGIPESPEDDAESFANSVQQTVFMLSNARSMSSTAENSLYPLEALRKKELPLQMMGLSDLLLIETGRFTSIDLLSRLEAMNQYFEREVRNSTAAELAGMLQPKPNEEGRAVAVRMFLQAISRSRRGAYFFATKHGFAGMSPVQPAMHDCIVLPHVAKCFLLLRPTTTGSYRIVAPVYVSGLMDFAELKKYHDQGILRDKVVSIV</sequence>
<dbReference type="InterPro" id="IPR052895">
    <property type="entry name" value="HetReg/Transcr_Mod"/>
</dbReference>
<evidence type="ECO:0000259" key="2">
    <source>
        <dbReference type="Pfam" id="PF06985"/>
    </source>
</evidence>
<comment type="caution">
    <text evidence="3">The sequence shown here is derived from an EMBL/GenBank/DDBJ whole genome shotgun (WGS) entry which is preliminary data.</text>
</comment>
<feature type="compositionally biased region" description="Polar residues" evidence="1">
    <location>
        <begin position="78"/>
        <end position="91"/>
    </location>
</feature>
<proteinExistence type="predicted"/>
<evidence type="ECO:0000256" key="1">
    <source>
        <dbReference type="SAM" id="MobiDB-lite"/>
    </source>
</evidence>
<keyword evidence="4" id="KW-1185">Reference proteome</keyword>